<accession>A0A521EEF0</accession>
<dbReference type="PANTHER" id="PTHR34477">
    <property type="entry name" value="UPF0213 PROTEIN YHBQ"/>
    <property type="match status" value="1"/>
</dbReference>
<evidence type="ECO:0000256" key="1">
    <source>
        <dbReference type="ARBA" id="ARBA00007435"/>
    </source>
</evidence>
<evidence type="ECO:0000313" key="4">
    <source>
        <dbReference type="EMBL" id="SMO81550.1"/>
    </source>
</evidence>
<dbReference type="AlphaFoldDB" id="A0A521EEF0"/>
<dbReference type="InterPro" id="IPR035901">
    <property type="entry name" value="GIY-YIG_endonuc_sf"/>
</dbReference>
<organism evidence="4 5">
    <name type="scientific">Melghirimyces algeriensis</name>
    <dbReference type="NCBI Taxonomy" id="910412"/>
    <lineage>
        <taxon>Bacteria</taxon>
        <taxon>Bacillati</taxon>
        <taxon>Bacillota</taxon>
        <taxon>Bacilli</taxon>
        <taxon>Bacillales</taxon>
        <taxon>Thermoactinomycetaceae</taxon>
        <taxon>Melghirimyces</taxon>
    </lineage>
</organism>
<gene>
    <name evidence="4" type="ORF">SAMN06264849_108181</name>
</gene>
<dbReference type="RefSeq" id="WP_342778393.1">
    <property type="nucleotide sequence ID" value="NZ_FXTI01000008.1"/>
</dbReference>
<name>A0A521EEF0_9BACL</name>
<dbReference type="PROSITE" id="PS50164">
    <property type="entry name" value="GIY_YIG"/>
    <property type="match status" value="1"/>
</dbReference>
<dbReference type="InterPro" id="IPR000305">
    <property type="entry name" value="GIY-YIG_endonuc"/>
</dbReference>
<evidence type="ECO:0000313" key="5">
    <source>
        <dbReference type="Proteomes" id="UP000315636"/>
    </source>
</evidence>
<proteinExistence type="inferred from homology"/>
<dbReference type="InterPro" id="IPR050190">
    <property type="entry name" value="UPF0213_domain"/>
</dbReference>
<dbReference type="Proteomes" id="UP000315636">
    <property type="component" value="Unassembled WGS sequence"/>
</dbReference>
<keyword evidence="5" id="KW-1185">Reference proteome</keyword>
<keyword evidence="4" id="KW-0378">Hydrolase</keyword>
<feature type="region of interest" description="Disordered" evidence="2">
    <location>
        <begin position="96"/>
        <end position="115"/>
    </location>
</feature>
<sequence length="115" mass="13654">MPEIRHFIFQFKTVKRTDWMGKMENNNYTVYILECSDGTLYTGITNNLSRRMKQHQDGTGAKYTRGRGPFVLRWTEEGLNKSQALSREREIKQMDRKRKMALIGRRKADETSKEF</sequence>
<dbReference type="SUPFAM" id="SSF82771">
    <property type="entry name" value="GIY-YIG endonuclease"/>
    <property type="match status" value="1"/>
</dbReference>
<dbReference type="Pfam" id="PF01541">
    <property type="entry name" value="GIY-YIG"/>
    <property type="match status" value="1"/>
</dbReference>
<reference evidence="4 5" key="1">
    <citation type="submission" date="2017-05" db="EMBL/GenBank/DDBJ databases">
        <authorList>
            <person name="Varghese N."/>
            <person name="Submissions S."/>
        </authorList>
    </citation>
    <scope>NUCLEOTIDE SEQUENCE [LARGE SCALE GENOMIC DNA]</scope>
    <source>
        <strain evidence="4 5">DSM 45474</strain>
    </source>
</reference>
<protein>
    <submittedName>
        <fullName evidence="4">Putative endonuclease</fullName>
    </submittedName>
</protein>
<feature type="compositionally biased region" description="Basic and acidic residues" evidence="2">
    <location>
        <begin position="106"/>
        <end position="115"/>
    </location>
</feature>
<evidence type="ECO:0000256" key="2">
    <source>
        <dbReference type="SAM" id="MobiDB-lite"/>
    </source>
</evidence>
<evidence type="ECO:0000259" key="3">
    <source>
        <dbReference type="PROSITE" id="PS50164"/>
    </source>
</evidence>
<keyword evidence="4" id="KW-0255">Endonuclease</keyword>
<dbReference type="GO" id="GO:0004519">
    <property type="term" value="F:endonuclease activity"/>
    <property type="evidence" value="ECO:0007669"/>
    <property type="project" value="UniProtKB-KW"/>
</dbReference>
<comment type="similarity">
    <text evidence="1">Belongs to the UPF0213 family.</text>
</comment>
<feature type="domain" description="GIY-YIG" evidence="3">
    <location>
        <begin position="26"/>
        <end position="101"/>
    </location>
</feature>
<keyword evidence="4" id="KW-0540">Nuclease</keyword>
<dbReference type="EMBL" id="FXTI01000008">
    <property type="protein sequence ID" value="SMO81550.1"/>
    <property type="molecule type" value="Genomic_DNA"/>
</dbReference>
<dbReference type="Gene3D" id="3.40.1440.10">
    <property type="entry name" value="GIY-YIG endonuclease"/>
    <property type="match status" value="1"/>
</dbReference>
<dbReference type="PANTHER" id="PTHR34477:SF1">
    <property type="entry name" value="UPF0213 PROTEIN YHBQ"/>
    <property type="match status" value="1"/>
</dbReference>
<dbReference type="CDD" id="cd10456">
    <property type="entry name" value="GIY-YIG_UPF0213"/>
    <property type="match status" value="1"/>
</dbReference>